<feature type="compositionally biased region" description="Low complexity" evidence="1">
    <location>
        <begin position="302"/>
        <end position="312"/>
    </location>
</feature>
<dbReference type="GO" id="GO:0015035">
    <property type="term" value="F:protein-disulfide reductase activity"/>
    <property type="evidence" value="ECO:0007669"/>
    <property type="project" value="InterPro"/>
</dbReference>
<evidence type="ECO:0000256" key="1">
    <source>
        <dbReference type="SAM" id="MobiDB-lite"/>
    </source>
</evidence>
<feature type="region of interest" description="Disordered" evidence="1">
    <location>
        <begin position="302"/>
        <end position="326"/>
    </location>
</feature>
<dbReference type="PANTHER" id="PTHR33639">
    <property type="entry name" value="THIOL-DISULFIDE OXIDOREDUCTASE DCC"/>
    <property type="match status" value="1"/>
</dbReference>
<protein>
    <submittedName>
        <fullName evidence="2">(thale cress) hypothetical protein</fullName>
    </submittedName>
</protein>
<proteinExistence type="predicted"/>
<sequence>MAILIPASFGRLTITSRAQVRVRVSASANQRTIRRDSVDWVKETSSFFEEDKRPIMLFDGVCNLCNGGVKFVRDHDRNRSIRFEALQSEAGKKLLLRSGRAPDDISSVVLVENDRSYIKSEAVLKIMKYIDLPFPQLAFFLQFAPLFVRDFLYENVANNRYAINFKENFNYLQEECILGSRIRTADGEEGRTRGRNQLGILQNEQNCPHVIVQFVMSSESIAPSNPNKAPDAPTDTRSPWESVKQDTRLPPSPEITYKAPILTAHSDTHEADHVSHQVKETTMKPYARDETPSLTFLHKSPFESSEFSQPESTTKMHSGNRSHTWW</sequence>
<dbReference type="AlphaFoldDB" id="A0A7G2DX94"/>
<dbReference type="PANTHER" id="PTHR33639:SF2">
    <property type="entry name" value="DUF393 DOMAIN-CONTAINING PROTEIN"/>
    <property type="match status" value="1"/>
</dbReference>
<feature type="region of interest" description="Disordered" evidence="1">
    <location>
        <begin position="221"/>
        <end position="254"/>
    </location>
</feature>
<dbReference type="InterPro" id="IPR052927">
    <property type="entry name" value="DCC_oxidoreductase"/>
</dbReference>
<dbReference type="Proteomes" id="UP000516314">
    <property type="component" value="Chromosome 1"/>
</dbReference>
<name>A0A7G2DX94_ARATH</name>
<evidence type="ECO:0000313" key="3">
    <source>
        <dbReference type="Proteomes" id="UP000516314"/>
    </source>
</evidence>
<dbReference type="InterPro" id="IPR007263">
    <property type="entry name" value="DCC1-like"/>
</dbReference>
<dbReference type="Pfam" id="PF04134">
    <property type="entry name" value="DCC1-like"/>
    <property type="match status" value="1"/>
</dbReference>
<accession>A0A7G2DX94</accession>
<evidence type="ECO:0000313" key="2">
    <source>
        <dbReference type="EMBL" id="CAD5315348.1"/>
    </source>
</evidence>
<reference evidence="2 3" key="1">
    <citation type="submission" date="2020-09" db="EMBL/GenBank/DDBJ databases">
        <authorList>
            <person name="Ashkenazy H."/>
        </authorList>
    </citation>
    <scope>NUCLEOTIDE SEQUENCE [LARGE SCALE GENOMIC DNA]</scope>
    <source>
        <strain evidence="3">cv. Cdm-0</strain>
    </source>
</reference>
<dbReference type="EMBL" id="LR881466">
    <property type="protein sequence ID" value="CAD5315348.1"/>
    <property type="molecule type" value="Genomic_DNA"/>
</dbReference>
<gene>
    <name evidence="2" type="ORF">AT9943_LOCUS3724</name>
</gene>
<organism evidence="2 3">
    <name type="scientific">Arabidopsis thaliana</name>
    <name type="common">Mouse-ear cress</name>
    <dbReference type="NCBI Taxonomy" id="3702"/>
    <lineage>
        <taxon>Eukaryota</taxon>
        <taxon>Viridiplantae</taxon>
        <taxon>Streptophyta</taxon>
        <taxon>Embryophyta</taxon>
        <taxon>Tracheophyta</taxon>
        <taxon>Spermatophyta</taxon>
        <taxon>Magnoliopsida</taxon>
        <taxon>eudicotyledons</taxon>
        <taxon>Gunneridae</taxon>
        <taxon>Pentapetalae</taxon>
        <taxon>rosids</taxon>
        <taxon>malvids</taxon>
        <taxon>Brassicales</taxon>
        <taxon>Brassicaceae</taxon>
        <taxon>Camelineae</taxon>
        <taxon>Arabidopsis</taxon>
    </lineage>
</organism>
<feature type="compositionally biased region" description="Polar residues" evidence="1">
    <location>
        <begin position="313"/>
        <end position="326"/>
    </location>
</feature>